<evidence type="ECO:0000313" key="3">
    <source>
        <dbReference type="RefSeq" id="XP_016458068.1"/>
    </source>
</evidence>
<dbReference type="GeneID" id="107781802"/>
<protein>
    <submittedName>
        <fullName evidence="3">Uncharacterized protein LOC107781802 isoform X1</fullName>
    </submittedName>
    <submittedName>
        <fullName evidence="3">Uncharacterized protein isoform X1</fullName>
    </submittedName>
</protein>
<keyword evidence="2" id="KW-1185">Reference proteome</keyword>
<organism evidence="2 3">
    <name type="scientific">Nicotiana tabacum</name>
    <name type="common">Common tobacco</name>
    <dbReference type="NCBI Taxonomy" id="4097"/>
    <lineage>
        <taxon>Eukaryota</taxon>
        <taxon>Viridiplantae</taxon>
        <taxon>Streptophyta</taxon>
        <taxon>Embryophyta</taxon>
        <taxon>Tracheophyta</taxon>
        <taxon>Spermatophyta</taxon>
        <taxon>Magnoliopsida</taxon>
        <taxon>eudicotyledons</taxon>
        <taxon>Gunneridae</taxon>
        <taxon>Pentapetalae</taxon>
        <taxon>asterids</taxon>
        <taxon>lamiids</taxon>
        <taxon>Solanales</taxon>
        <taxon>Solanaceae</taxon>
        <taxon>Nicotianoideae</taxon>
        <taxon>Nicotianeae</taxon>
        <taxon>Nicotiana</taxon>
    </lineage>
</organism>
<dbReference type="PaxDb" id="4097-A0A1S3Z0Z4"/>
<dbReference type="RefSeq" id="XP_016458068.1">
    <property type="nucleotide sequence ID" value="XM_016602582.2"/>
</dbReference>
<dbReference type="STRING" id="4097.A0A1S3Z0Z4"/>
<proteinExistence type="predicted"/>
<feature type="region of interest" description="Disordered" evidence="1">
    <location>
        <begin position="192"/>
        <end position="247"/>
    </location>
</feature>
<dbReference type="OrthoDB" id="1093005at2759"/>
<name>A0A1S3Z0Z4_TOBAC</name>
<accession>A0A1S3Z0Z4</accession>
<dbReference type="RefSeq" id="XP_016458068.1">
    <property type="nucleotide sequence ID" value="XM_016602582.1"/>
</dbReference>
<dbReference type="Proteomes" id="UP000790787">
    <property type="component" value="Unplaced"/>
</dbReference>
<evidence type="ECO:0000256" key="1">
    <source>
        <dbReference type="SAM" id="MobiDB-lite"/>
    </source>
</evidence>
<feature type="compositionally biased region" description="Polar residues" evidence="1">
    <location>
        <begin position="227"/>
        <end position="239"/>
    </location>
</feature>
<feature type="region of interest" description="Disordered" evidence="1">
    <location>
        <begin position="331"/>
        <end position="353"/>
    </location>
</feature>
<gene>
    <name evidence="3" type="primary">LOC107781802</name>
</gene>
<dbReference type="KEGG" id="nta:107781802"/>
<reference evidence="3" key="1">
    <citation type="submission" date="2025-08" db="UniProtKB">
        <authorList>
            <consortium name="RefSeq"/>
        </authorList>
    </citation>
    <scope>IDENTIFICATION</scope>
    <source>
        <tissue evidence="3">Leaf</tissue>
    </source>
</reference>
<dbReference type="AlphaFoldDB" id="A0A1S3Z0Z4"/>
<evidence type="ECO:0000313" key="2">
    <source>
        <dbReference type="Proteomes" id="UP000790787"/>
    </source>
</evidence>
<sequence length="402" mass="44807">MMKRHREETDSNGAPAIEPATSYNTVFVDTNFDTHLALVVSDSDSVFDLKKKVAFEHLRCFPEMKELKISSVKVKRRGHYYHLSDTMLVRSVFEGIKNGWFLSIDASSCDQRLLCITYAQTEADNHSFTEIEKVFDTNEPYPAHGNLASSSIVRKKKVAKVIREFKTMDELQQLSPGAGPVAKKRHIEEGLATDTHTSKHGIDNDASEFKVVGNDTNEGEREHINTRSKNASAESLPSDHSNKVSKLGKKKCRMGGASAEISAVQDAQCGNRNTDALDETSQSGTIANKVKKLDSCQGSTGFNRRDVAIPENSTQHRPIIKAALAEALEDQSLRTNTAHQKRKKKKGKDSSTCHDEGVEMKIFDKLTDVDTTIQSGLKETVCIHRKKQDYLIQTFTFTVEQV</sequence>